<feature type="transmembrane region" description="Helical" evidence="4">
    <location>
        <begin position="81"/>
        <end position="103"/>
    </location>
</feature>
<dbReference type="InterPro" id="IPR050482">
    <property type="entry name" value="Sensor_HK_TwoCompSys"/>
</dbReference>
<dbReference type="InterPro" id="IPR003018">
    <property type="entry name" value="GAF"/>
</dbReference>
<dbReference type="EMBL" id="CP048620">
    <property type="protein sequence ID" value="QPJ66130.1"/>
    <property type="molecule type" value="Genomic_DNA"/>
</dbReference>
<dbReference type="InterPro" id="IPR011712">
    <property type="entry name" value="Sig_transdc_His_kin_sub3_dim/P"/>
</dbReference>
<feature type="transmembrane region" description="Helical" evidence="4">
    <location>
        <begin position="56"/>
        <end position="75"/>
    </location>
</feature>
<name>A0A7T0C447_9BACT</name>
<evidence type="ECO:0000256" key="3">
    <source>
        <dbReference type="ARBA" id="ARBA00023012"/>
    </source>
</evidence>
<dbReference type="GO" id="GO:0016020">
    <property type="term" value="C:membrane"/>
    <property type="evidence" value="ECO:0007669"/>
    <property type="project" value="InterPro"/>
</dbReference>
<keyword evidence="4" id="KW-1133">Transmembrane helix</keyword>
<dbReference type="SUPFAM" id="SSF55781">
    <property type="entry name" value="GAF domain-like"/>
    <property type="match status" value="1"/>
</dbReference>
<keyword evidence="1" id="KW-0808">Transferase</keyword>
<dbReference type="Proteomes" id="UP000594464">
    <property type="component" value="Chromosome"/>
</dbReference>
<dbReference type="GO" id="GO:0046983">
    <property type="term" value="F:protein dimerization activity"/>
    <property type="evidence" value="ECO:0007669"/>
    <property type="project" value="InterPro"/>
</dbReference>
<evidence type="ECO:0000256" key="4">
    <source>
        <dbReference type="SAM" id="Phobius"/>
    </source>
</evidence>
<dbReference type="Gene3D" id="3.30.450.40">
    <property type="match status" value="1"/>
</dbReference>
<evidence type="ECO:0000256" key="2">
    <source>
        <dbReference type="ARBA" id="ARBA00022777"/>
    </source>
</evidence>
<proteinExistence type="predicted"/>
<dbReference type="KEGG" id="nva:G3M78_12290"/>
<sequence length="522" mass="59197">MDKKLDQASPLPYVVVGVILTLSFFYIDFLLPLGVAGGIPYVALVLLGIRTRRRPYVLAGAVTGSVFCILGLWVSPPSPDLWHALVNRSLALMMIILTAYFGVMEITWAEERLNTKETERAYQLLRLESGFVELNRDIAFNTNMSRSMDDAISYALKRICEGTGWPVGHLYLTEKDSSSLYPTKIWYMKNPDQFEIFRKVTEETRFSEGHGLPGRVVGAGKAQWTIDIDKDPNFPRAALVSNIGVTSGFAFPILIGAQIVGVMEFFSEVGKEPDAHFLDVMESIGILLGRVIERGQADKDKEEFNSQLRQLYRKLDFVREEESKRMAREVHDGLGQVLTTLKIEISLFDKLLKKNGVDLQMYSENMDRLYSLIDNTIQIVKKISKDLRPPILDSMSITEAIEWQGESFYEKTGVNFSLETSSTDIKLDEQRSISIFRIFQECLTNIARHSEASQIEVVIKSDDHFFEMRVKDDGKGMMQDEFDNETSLGIMGMKERALMWGGDVKLISEKDWGTEVIININL</sequence>
<dbReference type="Pfam" id="PF02518">
    <property type="entry name" value="HATPase_c"/>
    <property type="match status" value="1"/>
</dbReference>
<dbReference type="GO" id="GO:0000155">
    <property type="term" value="F:phosphorelay sensor kinase activity"/>
    <property type="evidence" value="ECO:0007669"/>
    <property type="project" value="InterPro"/>
</dbReference>
<dbReference type="SMART" id="SM00065">
    <property type="entry name" value="GAF"/>
    <property type="match status" value="1"/>
</dbReference>
<evidence type="ECO:0000259" key="5">
    <source>
        <dbReference type="SMART" id="SM00065"/>
    </source>
</evidence>
<protein>
    <submittedName>
        <fullName evidence="6">GAF domain-containing protein</fullName>
    </submittedName>
</protein>
<dbReference type="Gene3D" id="3.30.565.10">
    <property type="entry name" value="Histidine kinase-like ATPase, C-terminal domain"/>
    <property type="match status" value="1"/>
</dbReference>
<dbReference type="InterPro" id="IPR029016">
    <property type="entry name" value="GAF-like_dom_sf"/>
</dbReference>
<dbReference type="SUPFAM" id="SSF55874">
    <property type="entry name" value="ATPase domain of HSP90 chaperone/DNA topoisomerase II/histidine kinase"/>
    <property type="match status" value="1"/>
</dbReference>
<accession>A0A7T0C447</accession>
<dbReference type="CDD" id="cd16917">
    <property type="entry name" value="HATPase_UhpB-NarQ-NarX-like"/>
    <property type="match status" value="1"/>
</dbReference>
<keyword evidence="2" id="KW-0418">Kinase</keyword>
<dbReference type="Pfam" id="PF07730">
    <property type="entry name" value="HisKA_3"/>
    <property type="match status" value="1"/>
</dbReference>
<evidence type="ECO:0000313" key="6">
    <source>
        <dbReference type="EMBL" id="QPJ66130.1"/>
    </source>
</evidence>
<dbReference type="PANTHER" id="PTHR24421">
    <property type="entry name" value="NITRATE/NITRITE SENSOR PROTEIN NARX-RELATED"/>
    <property type="match status" value="1"/>
</dbReference>
<organism evidence="6 7">
    <name type="scientific">Candidatus Nitrohelix vancouverensis</name>
    <dbReference type="NCBI Taxonomy" id="2705534"/>
    <lineage>
        <taxon>Bacteria</taxon>
        <taxon>Pseudomonadati</taxon>
        <taxon>Nitrospinota/Tectimicrobiota group</taxon>
        <taxon>Nitrospinota</taxon>
        <taxon>Nitrospinia</taxon>
        <taxon>Nitrospinales</taxon>
        <taxon>Nitrospinaceae</taxon>
        <taxon>Candidatus Nitrohelix</taxon>
    </lineage>
</organism>
<evidence type="ECO:0000313" key="7">
    <source>
        <dbReference type="Proteomes" id="UP000594464"/>
    </source>
</evidence>
<dbReference type="InterPro" id="IPR003594">
    <property type="entry name" value="HATPase_dom"/>
</dbReference>
<feature type="domain" description="GAF" evidence="5">
    <location>
        <begin position="147"/>
        <end position="302"/>
    </location>
</feature>
<keyword evidence="3" id="KW-0902">Two-component regulatory system</keyword>
<dbReference type="InterPro" id="IPR036890">
    <property type="entry name" value="HATPase_C_sf"/>
</dbReference>
<feature type="transmembrane region" description="Helical" evidence="4">
    <location>
        <begin position="10"/>
        <end position="27"/>
    </location>
</feature>
<evidence type="ECO:0000256" key="1">
    <source>
        <dbReference type="ARBA" id="ARBA00022679"/>
    </source>
</evidence>
<gene>
    <name evidence="6" type="ORF">G3M78_12290</name>
</gene>
<dbReference type="AlphaFoldDB" id="A0A7T0C447"/>
<dbReference type="PANTHER" id="PTHR24421:SF59">
    <property type="entry name" value="OXYGEN SENSOR HISTIDINE KINASE NREB"/>
    <property type="match status" value="1"/>
</dbReference>
<keyword evidence="4" id="KW-0812">Transmembrane</keyword>
<dbReference type="Pfam" id="PF13185">
    <property type="entry name" value="GAF_2"/>
    <property type="match status" value="1"/>
</dbReference>
<dbReference type="Gene3D" id="1.20.5.1930">
    <property type="match status" value="1"/>
</dbReference>
<keyword evidence="4" id="KW-0472">Membrane</keyword>
<reference evidence="7" key="1">
    <citation type="submission" date="2020-02" db="EMBL/GenBank/DDBJ databases">
        <title>Genomic and physiological characterization of two novel Nitrospinaceae genera.</title>
        <authorList>
            <person name="Mueller A.J."/>
            <person name="Jung M.-Y."/>
            <person name="Strachan C.R."/>
            <person name="Herbold C.W."/>
            <person name="Kirkegaard R.H."/>
            <person name="Daims H."/>
        </authorList>
    </citation>
    <scope>NUCLEOTIDE SEQUENCE [LARGE SCALE GENOMIC DNA]</scope>
</reference>